<organism evidence="2">
    <name type="scientific">Aphanomyces astaci</name>
    <name type="common">Crayfish plague agent</name>
    <dbReference type="NCBI Taxonomy" id="112090"/>
    <lineage>
        <taxon>Eukaryota</taxon>
        <taxon>Sar</taxon>
        <taxon>Stramenopiles</taxon>
        <taxon>Oomycota</taxon>
        <taxon>Saprolegniomycetes</taxon>
        <taxon>Saprolegniales</taxon>
        <taxon>Verrucalvaceae</taxon>
        <taxon>Aphanomyces</taxon>
    </lineage>
</organism>
<sequence>MRVTSMLERLQDQQPDEDNDVQDANNPLIMDKVIEEAGDEAFRVLTNFTPSEFDIIWANVERAMKSKWFEDRGRKSKLTPKDALYVTLTVPNHYQSWEKHAVDFNLKAPRLEKIVVKVVELCSPILYDTFSLPTDHLEEAPVSPDGRLVDITPHVPGAVADLTLIRNRLDEHQRFLSKEARYIGLAASLRAIHPKKKPSGGALDRHDLDRNKEVSYATFVWGEKLYDDIQRLKFSLANFHASLMPLRLEDHNSYRALNVTTCRAERKDLLPVQHVLIA</sequence>
<dbReference type="AlphaFoldDB" id="W4F8B0"/>
<dbReference type="RefSeq" id="XP_009846807.1">
    <property type="nucleotide sequence ID" value="XM_009848505.1"/>
</dbReference>
<feature type="region of interest" description="Disordered" evidence="1">
    <location>
        <begin position="1"/>
        <end position="24"/>
    </location>
</feature>
<dbReference type="GeneID" id="20821355"/>
<dbReference type="EMBL" id="KI913630">
    <property type="protein sequence ID" value="ETV63710.1"/>
    <property type="molecule type" value="Genomic_DNA"/>
</dbReference>
<accession>W4F8B0</accession>
<gene>
    <name evidence="2" type="ORF">H257_19359</name>
</gene>
<evidence type="ECO:0000256" key="1">
    <source>
        <dbReference type="SAM" id="MobiDB-lite"/>
    </source>
</evidence>
<proteinExistence type="predicted"/>
<protein>
    <submittedName>
        <fullName evidence="2">Uncharacterized protein</fullName>
    </submittedName>
</protein>
<reference evidence="2" key="1">
    <citation type="submission" date="2013-12" db="EMBL/GenBank/DDBJ databases">
        <title>The Genome Sequence of Aphanomyces astaci APO3.</title>
        <authorList>
            <consortium name="The Broad Institute Genomics Platform"/>
            <person name="Russ C."/>
            <person name="Tyler B."/>
            <person name="van West P."/>
            <person name="Dieguez-Uribeondo J."/>
            <person name="Young S.K."/>
            <person name="Zeng Q."/>
            <person name="Gargeya S."/>
            <person name="Fitzgerald M."/>
            <person name="Abouelleil A."/>
            <person name="Alvarado L."/>
            <person name="Chapman S.B."/>
            <person name="Gainer-Dewar J."/>
            <person name="Goldberg J."/>
            <person name="Griggs A."/>
            <person name="Gujja S."/>
            <person name="Hansen M."/>
            <person name="Howarth C."/>
            <person name="Imamovic A."/>
            <person name="Ireland A."/>
            <person name="Larimer J."/>
            <person name="McCowan C."/>
            <person name="Murphy C."/>
            <person name="Pearson M."/>
            <person name="Poon T.W."/>
            <person name="Priest M."/>
            <person name="Roberts A."/>
            <person name="Saif S."/>
            <person name="Shea T."/>
            <person name="Sykes S."/>
            <person name="Wortman J."/>
            <person name="Nusbaum C."/>
            <person name="Birren B."/>
        </authorList>
    </citation>
    <scope>NUCLEOTIDE SEQUENCE [LARGE SCALE GENOMIC DNA]</scope>
    <source>
        <strain evidence="2">APO3</strain>
    </source>
</reference>
<dbReference type="VEuPathDB" id="FungiDB:H257_19359"/>
<name>W4F8B0_APHAT</name>
<evidence type="ECO:0000313" key="2">
    <source>
        <dbReference type="EMBL" id="ETV63710.1"/>
    </source>
</evidence>
<dbReference type="OrthoDB" id="122710at2759"/>